<dbReference type="Pfam" id="PF07993">
    <property type="entry name" value="NAD_binding_4"/>
    <property type="match status" value="1"/>
</dbReference>
<keyword evidence="4" id="KW-0560">Oxidoreductase</keyword>
<feature type="domain" description="Fatty acyl-CoA reductase C-terminal" evidence="5">
    <location>
        <begin position="242"/>
        <end position="314"/>
    </location>
</feature>
<dbReference type="AlphaFoldDB" id="A0A8J2JND4"/>
<dbReference type="Pfam" id="PF03015">
    <property type="entry name" value="Sterile"/>
    <property type="match status" value="1"/>
</dbReference>
<comment type="catalytic activity">
    <reaction evidence="4">
        <text>a long-chain fatty acyl-CoA + 2 NADPH + 2 H(+) = a long-chain primary fatty alcohol + 2 NADP(+) + CoA</text>
        <dbReference type="Rhea" id="RHEA:52716"/>
        <dbReference type="ChEBI" id="CHEBI:15378"/>
        <dbReference type="ChEBI" id="CHEBI:57287"/>
        <dbReference type="ChEBI" id="CHEBI:57783"/>
        <dbReference type="ChEBI" id="CHEBI:58349"/>
        <dbReference type="ChEBI" id="CHEBI:77396"/>
        <dbReference type="ChEBI" id="CHEBI:83139"/>
        <dbReference type="EC" id="1.2.1.84"/>
    </reaction>
</comment>
<proteinExistence type="inferred from homology"/>
<evidence type="ECO:0000313" key="8">
    <source>
        <dbReference type="Proteomes" id="UP000708208"/>
    </source>
</evidence>
<dbReference type="InterPro" id="IPR026055">
    <property type="entry name" value="FAR"/>
</dbReference>
<dbReference type="PANTHER" id="PTHR11011">
    <property type="entry name" value="MALE STERILITY PROTEIN 2-RELATED"/>
    <property type="match status" value="1"/>
</dbReference>
<comment type="similarity">
    <text evidence="1 4">Belongs to the fatty acyl-CoA reductase family.</text>
</comment>
<organism evidence="7 8">
    <name type="scientific">Allacma fusca</name>
    <dbReference type="NCBI Taxonomy" id="39272"/>
    <lineage>
        <taxon>Eukaryota</taxon>
        <taxon>Metazoa</taxon>
        <taxon>Ecdysozoa</taxon>
        <taxon>Arthropoda</taxon>
        <taxon>Hexapoda</taxon>
        <taxon>Collembola</taxon>
        <taxon>Symphypleona</taxon>
        <taxon>Sminthuridae</taxon>
        <taxon>Allacma</taxon>
    </lineage>
</organism>
<sequence>MHINVGGTRNVLELANQANDVKAFVHVSTAYNMCPGIVDEKVYPTNIEPEVALDFFAKMPADWNASITKTILKDKISTYAYSKHMGEKVVERAWNNLPVTIVRPGAISSAMTEPLPGWNETESSSSKWLRRLFDGSYHTVLANSQGRFELTPVDYTANTCLAAAWRLGNSIPKKFHVYNCVPNRMTNPVMLRDWIKWGCESLRVGKLRTYYPTISKNPTRFDINNYLFRKIPGQFRSIMKHGSDQNFQKDYNEAQILARTFKIAIINNWEFVTANMTELNQLMDPLDRQLFPIDFDQIDWKLFTQYLVHGLYSYEKHLNTSDLSSPNYTKNIVEFPTL</sequence>
<comment type="function">
    <text evidence="4">Catalyzes the reduction of fatty acyl-CoA to fatty alcohols.</text>
</comment>
<dbReference type="InterPro" id="IPR013120">
    <property type="entry name" value="FAR_NAD-bd"/>
</dbReference>
<evidence type="ECO:0000256" key="1">
    <source>
        <dbReference type="ARBA" id="ARBA00005928"/>
    </source>
</evidence>
<name>A0A8J2JND4_9HEXA</name>
<keyword evidence="4" id="KW-0521">NADP</keyword>
<keyword evidence="2 4" id="KW-0444">Lipid biosynthesis</keyword>
<dbReference type="PANTHER" id="PTHR11011:SF45">
    <property type="entry name" value="FATTY ACYL-COA REDUCTASE CG8306-RELATED"/>
    <property type="match status" value="1"/>
</dbReference>
<dbReference type="GO" id="GO:0035336">
    <property type="term" value="P:long-chain fatty-acyl-CoA metabolic process"/>
    <property type="evidence" value="ECO:0007669"/>
    <property type="project" value="TreeGrafter"/>
</dbReference>
<evidence type="ECO:0000259" key="5">
    <source>
        <dbReference type="Pfam" id="PF03015"/>
    </source>
</evidence>
<dbReference type="Proteomes" id="UP000708208">
    <property type="component" value="Unassembled WGS sequence"/>
</dbReference>
<comment type="caution">
    <text evidence="7">The sequence shown here is derived from an EMBL/GenBank/DDBJ whole genome shotgun (WGS) entry which is preliminary data.</text>
</comment>
<dbReference type="OrthoDB" id="429813at2759"/>
<reference evidence="7" key="1">
    <citation type="submission" date="2021-06" db="EMBL/GenBank/DDBJ databases">
        <authorList>
            <person name="Hodson N. C."/>
            <person name="Mongue J. A."/>
            <person name="Jaron S. K."/>
        </authorList>
    </citation>
    <scope>NUCLEOTIDE SEQUENCE</scope>
</reference>
<evidence type="ECO:0000256" key="4">
    <source>
        <dbReference type="RuleBase" id="RU363097"/>
    </source>
</evidence>
<dbReference type="EC" id="1.2.1.84" evidence="4"/>
<evidence type="ECO:0000313" key="7">
    <source>
        <dbReference type="EMBL" id="CAG7723446.1"/>
    </source>
</evidence>
<protein>
    <recommendedName>
        <fullName evidence="4">Fatty acyl-CoA reductase</fullName>
        <ecNumber evidence="4">1.2.1.84</ecNumber>
    </recommendedName>
</protein>
<gene>
    <name evidence="7" type="ORF">AFUS01_LOCUS12534</name>
</gene>
<evidence type="ECO:0000259" key="6">
    <source>
        <dbReference type="Pfam" id="PF07993"/>
    </source>
</evidence>
<accession>A0A8J2JND4</accession>
<evidence type="ECO:0000256" key="3">
    <source>
        <dbReference type="ARBA" id="ARBA00023098"/>
    </source>
</evidence>
<feature type="domain" description="Thioester reductase (TE)" evidence="6">
    <location>
        <begin position="2"/>
        <end position="159"/>
    </location>
</feature>
<dbReference type="GO" id="GO:0102965">
    <property type="term" value="F:alcohol-forming long-chain fatty acyl-CoA reductase activity"/>
    <property type="evidence" value="ECO:0007669"/>
    <property type="project" value="UniProtKB-EC"/>
</dbReference>
<dbReference type="GO" id="GO:0005777">
    <property type="term" value="C:peroxisome"/>
    <property type="evidence" value="ECO:0007669"/>
    <property type="project" value="TreeGrafter"/>
</dbReference>
<dbReference type="EMBL" id="CAJVCH010099163">
    <property type="protein sequence ID" value="CAG7723446.1"/>
    <property type="molecule type" value="Genomic_DNA"/>
</dbReference>
<evidence type="ECO:0000256" key="2">
    <source>
        <dbReference type="ARBA" id="ARBA00022516"/>
    </source>
</evidence>
<keyword evidence="3 4" id="KW-0443">Lipid metabolism</keyword>
<dbReference type="GO" id="GO:0080019">
    <property type="term" value="F:alcohol-forming very long-chain fatty acyl-CoA reductase activity"/>
    <property type="evidence" value="ECO:0007669"/>
    <property type="project" value="InterPro"/>
</dbReference>
<dbReference type="InterPro" id="IPR033640">
    <property type="entry name" value="FAR_C"/>
</dbReference>
<keyword evidence="8" id="KW-1185">Reference proteome</keyword>